<protein>
    <submittedName>
        <fullName evidence="4">Short-chain dehydrogenase/reductase sdr</fullName>
    </submittedName>
</protein>
<evidence type="ECO:0000256" key="2">
    <source>
        <dbReference type="ARBA" id="ARBA00023002"/>
    </source>
</evidence>
<dbReference type="InterPro" id="IPR057326">
    <property type="entry name" value="KR_dom"/>
</dbReference>
<comment type="similarity">
    <text evidence="1">Belongs to the short-chain dehydrogenases/reductases (SDR) family.</text>
</comment>
<dbReference type="Gene3D" id="3.40.50.720">
    <property type="entry name" value="NAD(P)-binding Rossmann-like Domain"/>
    <property type="match status" value="1"/>
</dbReference>
<reference evidence="4 5" key="1">
    <citation type="journal article" date="2013" name="Front. Microbiol.">
        <title>The genome of the endophytic bacterium H. frisingense GSF30(T) identifies diverse strategies in the Herbaspirillum genus to interact with plants.</title>
        <authorList>
            <person name="Straub D."/>
            <person name="Rothballer M."/>
            <person name="Hartmann A."/>
            <person name="Ludewig U."/>
        </authorList>
    </citation>
    <scope>NUCLEOTIDE SEQUENCE [LARGE SCALE GENOMIC DNA]</scope>
    <source>
        <strain evidence="4 5">GSF30</strain>
    </source>
</reference>
<dbReference type="GO" id="GO:0016491">
    <property type="term" value="F:oxidoreductase activity"/>
    <property type="evidence" value="ECO:0007669"/>
    <property type="project" value="UniProtKB-KW"/>
</dbReference>
<keyword evidence="2" id="KW-0560">Oxidoreductase</keyword>
<proteinExistence type="inferred from homology"/>
<evidence type="ECO:0000256" key="1">
    <source>
        <dbReference type="ARBA" id="ARBA00006484"/>
    </source>
</evidence>
<dbReference type="InterPro" id="IPR020904">
    <property type="entry name" value="Sc_DH/Rdtase_CS"/>
</dbReference>
<dbReference type="SMART" id="SM00822">
    <property type="entry name" value="PKS_KR"/>
    <property type="match status" value="1"/>
</dbReference>
<dbReference type="PRINTS" id="PR00080">
    <property type="entry name" value="SDRFAMILY"/>
</dbReference>
<dbReference type="AlphaFoldDB" id="A0AAI9N188"/>
<sequence length="248" mass="25407">MQRSLNKKIAFVTGGSRGIGAAVVRKLARQGAVVALTFAGSHDKASALVAEIHAAGGRALAIQADSGDPAALQAAIAQVASEFGRIDILVNSAGLLLRGEVEDFALEDFNRMFEVNVRAAFVAVQATLPHMAAGSAIVLIGSVVAERAGFPGSAVYAMTKGALASLTRGLARDLGPRGITVSNVQPGPTVTDMSRGGEPEMAALLTPMMPIGRLGQPEEIADFVAFLVSEEGRLITGASLTIDGGFLA</sequence>
<dbReference type="RefSeq" id="WP_006465644.1">
    <property type="nucleotide sequence ID" value="NZ_AEEC02000067.1"/>
</dbReference>
<name>A0AAI9N188_9BURK</name>
<feature type="domain" description="Ketoreductase" evidence="3">
    <location>
        <begin position="8"/>
        <end position="193"/>
    </location>
</feature>
<dbReference type="PROSITE" id="PS00061">
    <property type="entry name" value="ADH_SHORT"/>
    <property type="match status" value="1"/>
</dbReference>
<dbReference type="SUPFAM" id="SSF51735">
    <property type="entry name" value="NAD(P)-binding Rossmann-fold domains"/>
    <property type="match status" value="1"/>
</dbReference>
<accession>A0AAI9N188</accession>
<dbReference type="EMBL" id="AEEC02000067">
    <property type="protein sequence ID" value="EOA02121.1"/>
    <property type="molecule type" value="Genomic_DNA"/>
</dbReference>
<dbReference type="PANTHER" id="PTHR43639:SF1">
    <property type="entry name" value="SHORT-CHAIN DEHYDROGENASE_REDUCTASE FAMILY PROTEIN"/>
    <property type="match status" value="1"/>
</dbReference>
<gene>
    <name evidence="4" type="ORF">HFRIS_024177</name>
</gene>
<evidence type="ECO:0000313" key="5">
    <source>
        <dbReference type="Proteomes" id="UP000006772"/>
    </source>
</evidence>
<dbReference type="PRINTS" id="PR00081">
    <property type="entry name" value="GDHRDH"/>
</dbReference>
<dbReference type="FunFam" id="3.40.50.720:FF:000084">
    <property type="entry name" value="Short-chain dehydrogenase reductase"/>
    <property type="match status" value="1"/>
</dbReference>
<comment type="caution">
    <text evidence="4">The sequence shown here is derived from an EMBL/GenBank/DDBJ whole genome shotgun (WGS) entry which is preliminary data.</text>
</comment>
<dbReference type="PANTHER" id="PTHR43639">
    <property type="entry name" value="OXIDOREDUCTASE, SHORT-CHAIN DEHYDROGENASE/REDUCTASE FAMILY (AFU_ORTHOLOGUE AFUA_5G02870)"/>
    <property type="match status" value="1"/>
</dbReference>
<dbReference type="Proteomes" id="UP000006772">
    <property type="component" value="Unassembled WGS sequence"/>
</dbReference>
<evidence type="ECO:0000259" key="3">
    <source>
        <dbReference type="SMART" id="SM00822"/>
    </source>
</evidence>
<dbReference type="InterPro" id="IPR002347">
    <property type="entry name" value="SDR_fam"/>
</dbReference>
<dbReference type="Pfam" id="PF13561">
    <property type="entry name" value="adh_short_C2"/>
    <property type="match status" value="1"/>
</dbReference>
<organism evidence="4 5">
    <name type="scientific">Herbaspirillum frisingense GSF30</name>
    <dbReference type="NCBI Taxonomy" id="864073"/>
    <lineage>
        <taxon>Bacteria</taxon>
        <taxon>Pseudomonadati</taxon>
        <taxon>Pseudomonadota</taxon>
        <taxon>Betaproteobacteria</taxon>
        <taxon>Burkholderiales</taxon>
        <taxon>Oxalobacteraceae</taxon>
        <taxon>Herbaspirillum</taxon>
    </lineage>
</organism>
<evidence type="ECO:0000313" key="4">
    <source>
        <dbReference type="EMBL" id="EOA02121.1"/>
    </source>
</evidence>
<dbReference type="InterPro" id="IPR036291">
    <property type="entry name" value="NAD(P)-bd_dom_sf"/>
</dbReference>